<dbReference type="AlphaFoldDB" id="A0A255ZVW6"/>
<comment type="caution">
    <text evidence="1">The sequence shown here is derived from an EMBL/GenBank/DDBJ whole genome shotgun (WGS) entry which is preliminary data.</text>
</comment>
<keyword evidence="2" id="KW-1185">Reference proteome</keyword>
<dbReference type="RefSeq" id="WP_094485781.1">
    <property type="nucleotide sequence ID" value="NZ_NOXX01000177.1"/>
</dbReference>
<evidence type="ECO:0000313" key="2">
    <source>
        <dbReference type="Proteomes" id="UP000216035"/>
    </source>
</evidence>
<accession>A0A255ZVW6</accession>
<proteinExistence type="predicted"/>
<gene>
    <name evidence="1" type="ORF">CHX27_05600</name>
</gene>
<evidence type="ECO:0000313" key="1">
    <source>
        <dbReference type="EMBL" id="OYQ45638.1"/>
    </source>
</evidence>
<protein>
    <submittedName>
        <fullName evidence="1">Uncharacterized protein</fullName>
    </submittedName>
</protein>
<dbReference type="PROSITE" id="PS51257">
    <property type="entry name" value="PROKAR_LIPOPROTEIN"/>
    <property type="match status" value="1"/>
</dbReference>
<dbReference type="OrthoDB" id="660065at2"/>
<dbReference type="EMBL" id="NOXX01000177">
    <property type="protein sequence ID" value="OYQ45638.1"/>
    <property type="molecule type" value="Genomic_DNA"/>
</dbReference>
<dbReference type="Proteomes" id="UP000216035">
    <property type="component" value="Unassembled WGS sequence"/>
</dbReference>
<reference evidence="1 2" key="1">
    <citation type="submission" date="2017-07" db="EMBL/GenBank/DDBJ databases">
        <title>Flavobacterium cyanobacteriorum sp. nov., isolated from cyanobacterial aggregates in a eutrophic lake.</title>
        <authorList>
            <person name="Cai H."/>
        </authorList>
    </citation>
    <scope>NUCLEOTIDE SEQUENCE [LARGE SCALE GENOMIC DNA]</scope>
    <source>
        <strain evidence="1 2">TH167</strain>
    </source>
</reference>
<sequence>MLRRFFIAAAFIAISFSCTDDSTNDDTCIDYQLEGVQEVVDVPTLVEGTFAFEVSFQVDNGCGQFYAFDEQSQGNTRTIRVSTKYEGCICTQDLPILSRTYQFAPTLAGTYTLNFVKPDGTFITRTVVKN</sequence>
<organism evidence="1 2">
    <name type="scientific">Flavobacterium aurantiibacter</name>
    <dbReference type="NCBI Taxonomy" id="2023067"/>
    <lineage>
        <taxon>Bacteria</taxon>
        <taxon>Pseudomonadati</taxon>
        <taxon>Bacteroidota</taxon>
        <taxon>Flavobacteriia</taxon>
        <taxon>Flavobacteriales</taxon>
        <taxon>Flavobacteriaceae</taxon>
        <taxon>Flavobacterium</taxon>
    </lineage>
</organism>
<name>A0A255ZVW6_9FLAO</name>